<reference evidence="5 6" key="1">
    <citation type="submission" date="2023-02" db="EMBL/GenBank/DDBJ databases">
        <title>Genome sequence of Novosphingobium humi KACC 19094.</title>
        <authorList>
            <person name="Kim S."/>
            <person name="Heo J."/>
            <person name="Kwon S.-W."/>
        </authorList>
    </citation>
    <scope>NUCLEOTIDE SEQUENCE [LARGE SCALE GENOMIC DNA]</scope>
    <source>
        <strain evidence="5 6">KACC 19094</strain>
    </source>
</reference>
<protein>
    <submittedName>
        <fullName evidence="5">Polysaccharide export protein</fullName>
    </submittedName>
</protein>
<accession>A0ABY7TVU6</accession>
<dbReference type="RefSeq" id="WP_273617527.1">
    <property type="nucleotide sequence ID" value="NZ_CP117417.1"/>
</dbReference>
<sequence length="204" mass="22176">MRSTPARRHHLGLGLALLSFPIGMTQGAAQTVPAPRISAANVAESASSVPGDYHFGPGDRLRITVYGETSLTGEYAVTSGGLISFPLIGDVEAGNRTRGEIQATIHDRLAAGYLHDPRVAVEVVDFRNFYVLGEVNKPGEYPYRPNLSLEQAVATAGGFTYRASHKNILVRHNNEDSYHPVQNDRSSQLMLQPGDTVKVGERFF</sequence>
<dbReference type="InterPro" id="IPR049712">
    <property type="entry name" value="Poly_export"/>
</dbReference>
<dbReference type="Pfam" id="PF10531">
    <property type="entry name" value="SLBB"/>
    <property type="match status" value="1"/>
</dbReference>
<dbReference type="Gene3D" id="3.30.1950.10">
    <property type="entry name" value="wza like domain"/>
    <property type="match status" value="1"/>
</dbReference>
<feature type="signal peptide" evidence="2">
    <location>
        <begin position="1"/>
        <end position="28"/>
    </location>
</feature>
<dbReference type="InterPro" id="IPR019554">
    <property type="entry name" value="Soluble_ligand-bd"/>
</dbReference>
<dbReference type="Pfam" id="PF02563">
    <property type="entry name" value="Poly_export"/>
    <property type="match status" value="1"/>
</dbReference>
<evidence type="ECO:0000256" key="2">
    <source>
        <dbReference type="SAM" id="SignalP"/>
    </source>
</evidence>
<evidence type="ECO:0000259" key="4">
    <source>
        <dbReference type="Pfam" id="PF10531"/>
    </source>
</evidence>
<gene>
    <name evidence="5" type="ORF">PQ457_14620</name>
</gene>
<dbReference type="InterPro" id="IPR003715">
    <property type="entry name" value="Poly_export_N"/>
</dbReference>
<feature type="domain" description="Polysaccharide export protein N-terminal" evidence="3">
    <location>
        <begin position="49"/>
        <end position="123"/>
    </location>
</feature>
<name>A0ABY7TVU6_9SPHN</name>
<evidence type="ECO:0000256" key="1">
    <source>
        <dbReference type="ARBA" id="ARBA00022729"/>
    </source>
</evidence>
<organism evidence="5 6">
    <name type="scientific">Novosphingobium humi</name>
    <dbReference type="NCBI Taxonomy" id="2282397"/>
    <lineage>
        <taxon>Bacteria</taxon>
        <taxon>Pseudomonadati</taxon>
        <taxon>Pseudomonadota</taxon>
        <taxon>Alphaproteobacteria</taxon>
        <taxon>Sphingomonadales</taxon>
        <taxon>Sphingomonadaceae</taxon>
        <taxon>Novosphingobium</taxon>
    </lineage>
</organism>
<feature type="chain" id="PRO_5047430644" evidence="2">
    <location>
        <begin position="29"/>
        <end position="204"/>
    </location>
</feature>
<feature type="domain" description="Soluble ligand binding" evidence="4">
    <location>
        <begin position="129"/>
        <end position="170"/>
    </location>
</feature>
<keyword evidence="6" id="KW-1185">Reference proteome</keyword>
<evidence type="ECO:0000259" key="3">
    <source>
        <dbReference type="Pfam" id="PF02563"/>
    </source>
</evidence>
<dbReference type="EMBL" id="CP117417">
    <property type="protein sequence ID" value="WCT77138.1"/>
    <property type="molecule type" value="Genomic_DNA"/>
</dbReference>
<dbReference type="PANTHER" id="PTHR33619">
    <property type="entry name" value="POLYSACCHARIDE EXPORT PROTEIN GFCE-RELATED"/>
    <property type="match status" value="1"/>
</dbReference>
<proteinExistence type="predicted"/>
<evidence type="ECO:0000313" key="6">
    <source>
        <dbReference type="Proteomes" id="UP001218231"/>
    </source>
</evidence>
<dbReference type="PANTHER" id="PTHR33619:SF3">
    <property type="entry name" value="POLYSACCHARIDE EXPORT PROTEIN GFCE-RELATED"/>
    <property type="match status" value="1"/>
</dbReference>
<dbReference type="Proteomes" id="UP001218231">
    <property type="component" value="Chromosome"/>
</dbReference>
<dbReference type="Gene3D" id="3.10.560.10">
    <property type="entry name" value="Outer membrane lipoprotein wza domain like"/>
    <property type="match status" value="1"/>
</dbReference>
<evidence type="ECO:0000313" key="5">
    <source>
        <dbReference type="EMBL" id="WCT77138.1"/>
    </source>
</evidence>
<keyword evidence="1 2" id="KW-0732">Signal</keyword>